<dbReference type="InterPro" id="IPR036188">
    <property type="entry name" value="FAD/NAD-bd_sf"/>
</dbReference>
<dbReference type="GO" id="GO:0004791">
    <property type="term" value="F:thioredoxin-disulfide reductase (NADPH) activity"/>
    <property type="evidence" value="ECO:0007669"/>
    <property type="project" value="UniProtKB-UniRule"/>
</dbReference>
<dbReference type="EC" id="1.8.1.9" evidence="6"/>
<evidence type="ECO:0000256" key="7">
    <source>
        <dbReference type="RuleBase" id="RU003881"/>
    </source>
</evidence>
<dbReference type="GO" id="GO:0019430">
    <property type="term" value="P:removal of superoxide radicals"/>
    <property type="evidence" value="ECO:0007669"/>
    <property type="project" value="UniProtKB-UniRule"/>
</dbReference>
<dbReference type="InterPro" id="IPR008255">
    <property type="entry name" value="Pyr_nucl-diS_OxRdtase_2_AS"/>
</dbReference>
<dbReference type="AlphaFoldDB" id="A0A1J5B8N6"/>
<dbReference type="NCBIfam" id="TIGR01292">
    <property type="entry name" value="TRX_reduct"/>
    <property type="match status" value="1"/>
</dbReference>
<comment type="cofactor">
    <cofactor evidence="7">
        <name>FAD</name>
        <dbReference type="ChEBI" id="CHEBI:57692"/>
    </cofactor>
    <text evidence="7">Binds 1 FAD per subunit.</text>
</comment>
<dbReference type="GO" id="GO:0005737">
    <property type="term" value="C:cytoplasm"/>
    <property type="evidence" value="ECO:0007669"/>
    <property type="project" value="InterPro"/>
</dbReference>
<evidence type="ECO:0000256" key="4">
    <source>
        <dbReference type="ARBA" id="ARBA00023157"/>
    </source>
</evidence>
<dbReference type="EMBL" id="MNXQ01000026">
    <property type="protein sequence ID" value="OIP03719.1"/>
    <property type="molecule type" value="Genomic_DNA"/>
</dbReference>
<dbReference type="InterPro" id="IPR023753">
    <property type="entry name" value="FAD/NAD-binding_dom"/>
</dbReference>
<keyword evidence="2 6" id="KW-0274">FAD</keyword>
<comment type="similarity">
    <text evidence="6">Belongs to the class-II pyridine nucleotide-disulfide oxidoreductase family.</text>
</comment>
<keyword evidence="1 6" id="KW-0285">Flavoprotein</keyword>
<feature type="domain" description="FAD/NAD(P)-binding" evidence="8">
    <location>
        <begin position="3"/>
        <end position="291"/>
    </location>
</feature>
<protein>
    <recommendedName>
        <fullName evidence="6">Thioredoxin reductase</fullName>
        <ecNumber evidence="6">1.8.1.9</ecNumber>
    </recommendedName>
</protein>
<dbReference type="Gene3D" id="3.50.50.60">
    <property type="entry name" value="FAD/NAD(P)-binding domain"/>
    <property type="match status" value="2"/>
</dbReference>
<evidence type="ECO:0000313" key="9">
    <source>
        <dbReference type="EMBL" id="OIP03719.1"/>
    </source>
</evidence>
<dbReference type="Pfam" id="PF07992">
    <property type="entry name" value="Pyr_redox_2"/>
    <property type="match status" value="1"/>
</dbReference>
<dbReference type="PANTHER" id="PTHR48105">
    <property type="entry name" value="THIOREDOXIN REDUCTASE 1-RELATED-RELATED"/>
    <property type="match status" value="1"/>
</dbReference>
<evidence type="ECO:0000256" key="3">
    <source>
        <dbReference type="ARBA" id="ARBA00023002"/>
    </source>
</evidence>
<reference evidence="9 10" key="1">
    <citation type="journal article" date="2016" name="Environ. Microbiol.">
        <title>Genomic resolution of a cold subsurface aquifer community provides metabolic insights for novel microbes adapted to high CO concentrations.</title>
        <authorList>
            <person name="Probst A.J."/>
            <person name="Castelle C.J."/>
            <person name="Singh A."/>
            <person name="Brown C.T."/>
            <person name="Anantharaman K."/>
            <person name="Sharon I."/>
            <person name="Hug L.A."/>
            <person name="Burstein D."/>
            <person name="Emerson J.B."/>
            <person name="Thomas B.C."/>
            <person name="Banfield J.F."/>
        </authorList>
    </citation>
    <scope>NUCLEOTIDE SEQUENCE [LARGE SCALE GENOMIC DNA]</scope>
    <source>
        <strain evidence="9">CG2_30_44_31</strain>
    </source>
</reference>
<organism evidence="9 10">
    <name type="scientific">Candidatus Beckwithbacteria bacterium CG2_30_44_31</name>
    <dbReference type="NCBI Taxonomy" id="1805035"/>
    <lineage>
        <taxon>Bacteria</taxon>
        <taxon>Candidatus Beckwithiibacteriota</taxon>
    </lineage>
</organism>
<comment type="catalytic activity">
    <reaction evidence="6">
        <text>[thioredoxin]-dithiol + NADP(+) = [thioredoxin]-disulfide + NADPH + H(+)</text>
        <dbReference type="Rhea" id="RHEA:20345"/>
        <dbReference type="Rhea" id="RHEA-COMP:10698"/>
        <dbReference type="Rhea" id="RHEA-COMP:10700"/>
        <dbReference type="ChEBI" id="CHEBI:15378"/>
        <dbReference type="ChEBI" id="CHEBI:29950"/>
        <dbReference type="ChEBI" id="CHEBI:50058"/>
        <dbReference type="ChEBI" id="CHEBI:57783"/>
        <dbReference type="ChEBI" id="CHEBI:58349"/>
        <dbReference type="EC" id="1.8.1.9"/>
    </reaction>
</comment>
<dbReference type="SUPFAM" id="SSF51905">
    <property type="entry name" value="FAD/NAD(P)-binding domain"/>
    <property type="match status" value="1"/>
</dbReference>
<dbReference type="InterPro" id="IPR050097">
    <property type="entry name" value="Ferredoxin-NADP_redctase_2"/>
</dbReference>
<keyword evidence="7" id="KW-0521">NADP</keyword>
<evidence type="ECO:0000259" key="8">
    <source>
        <dbReference type="Pfam" id="PF07992"/>
    </source>
</evidence>
<evidence type="ECO:0000256" key="5">
    <source>
        <dbReference type="ARBA" id="ARBA00023284"/>
    </source>
</evidence>
<evidence type="ECO:0000313" key="10">
    <source>
        <dbReference type="Proteomes" id="UP000183605"/>
    </source>
</evidence>
<proteinExistence type="inferred from homology"/>
<dbReference type="InterPro" id="IPR005982">
    <property type="entry name" value="Thioredox_Rdtase"/>
</dbReference>
<comment type="caution">
    <text evidence="9">The sequence shown here is derived from an EMBL/GenBank/DDBJ whole genome shotgun (WGS) entry which is preliminary data.</text>
</comment>
<dbReference type="PROSITE" id="PS00573">
    <property type="entry name" value="PYRIDINE_REDOX_2"/>
    <property type="match status" value="1"/>
</dbReference>
<dbReference type="PRINTS" id="PR00469">
    <property type="entry name" value="PNDRDTASEII"/>
</dbReference>
<evidence type="ECO:0000256" key="1">
    <source>
        <dbReference type="ARBA" id="ARBA00022630"/>
    </source>
</evidence>
<dbReference type="Proteomes" id="UP000183605">
    <property type="component" value="Unassembled WGS sequence"/>
</dbReference>
<keyword evidence="4" id="KW-1015">Disulfide bond</keyword>
<sequence>MLYKLIIIGSGPAGYTAGIYAGRAGLNPLLFAGEKSGGQLINTMVVENWPGAKDGVTGPKLMRDLREQAEKFGTKIIDKKVIKVDFSNRPFEIFTPEVKDAHTSGVYAAGAIIVATGAESIKLNIPGEERLLGRGVATCAVCDALFYRDKKAAVVGGGDAAVEDALALTKFAKEVVLVVRREELRASKIMQQRVENNPKIKILWKSQVTEIMGEDKVEAIKINNAETVKTDGVFLAIGHKPASGIFKGQLDLDEKGYIKVWQTMTSVQGVFAAGDCVDYRYRQAITAAGMGCQAAIDAEKWLENQSQ</sequence>
<evidence type="ECO:0000256" key="2">
    <source>
        <dbReference type="ARBA" id="ARBA00022827"/>
    </source>
</evidence>
<name>A0A1J5B8N6_9BACT</name>
<comment type="subunit">
    <text evidence="6">Homodimer.</text>
</comment>
<keyword evidence="5 6" id="KW-0676">Redox-active center</keyword>
<gene>
    <name evidence="9" type="ORF">AUK18_01325</name>
</gene>
<accession>A0A1J5B8N6</accession>
<evidence type="ECO:0000256" key="6">
    <source>
        <dbReference type="RuleBase" id="RU003880"/>
    </source>
</evidence>
<dbReference type="PRINTS" id="PR00368">
    <property type="entry name" value="FADPNR"/>
</dbReference>
<keyword evidence="3 6" id="KW-0560">Oxidoreductase</keyword>